<gene>
    <name evidence="9" type="ORF">ACFPOG_16850</name>
</gene>
<evidence type="ECO:0000256" key="3">
    <source>
        <dbReference type="ARBA" id="ARBA00022475"/>
    </source>
</evidence>
<feature type="transmembrane region" description="Helical" evidence="7">
    <location>
        <begin position="151"/>
        <end position="168"/>
    </location>
</feature>
<keyword evidence="6 7" id="KW-0472">Membrane</keyword>
<sequence length="288" mass="31536">MPTDLARAKSQKPASLIWHRIHKNKTAMIGCILLLIVIFAVVFAPFLASYPVDKMNFKDRFQGPSLKHFFGTDDFGRDIFARVLFGGRISLVTGLVTVAVSSIFGVMIGTITGYYRKIDLYVMLVMDTLLALPPLILAIAIIAIFGPGLTNAMMAIVIAIIPRFVRLVRSSVLSVREKEYIEAVHALGVPDYKILLKHIIPNIISPIIVLTTILFGNVILVSASLSFLGLGAQPPAPEWGAMVNVGKSYLTQAWWMSLFPGLGIMLAVLGFNLLGDGLRDVLDPKMNK</sequence>
<feature type="transmembrane region" description="Helical" evidence="7">
    <location>
        <begin position="120"/>
        <end position="145"/>
    </location>
</feature>
<feature type="transmembrane region" description="Helical" evidence="7">
    <location>
        <begin position="89"/>
        <end position="108"/>
    </location>
</feature>
<evidence type="ECO:0000256" key="6">
    <source>
        <dbReference type="ARBA" id="ARBA00023136"/>
    </source>
</evidence>
<feature type="transmembrane region" description="Helical" evidence="7">
    <location>
        <begin position="252"/>
        <end position="275"/>
    </location>
</feature>
<evidence type="ECO:0000256" key="5">
    <source>
        <dbReference type="ARBA" id="ARBA00022989"/>
    </source>
</evidence>
<feature type="transmembrane region" description="Helical" evidence="7">
    <location>
        <begin position="203"/>
        <end position="232"/>
    </location>
</feature>
<dbReference type="Proteomes" id="UP001596044">
    <property type="component" value="Unassembled WGS sequence"/>
</dbReference>
<keyword evidence="3" id="KW-1003">Cell membrane</keyword>
<keyword evidence="4 7" id="KW-0812">Transmembrane</keyword>
<evidence type="ECO:0000313" key="10">
    <source>
        <dbReference type="Proteomes" id="UP001596044"/>
    </source>
</evidence>
<dbReference type="InterPro" id="IPR035906">
    <property type="entry name" value="MetI-like_sf"/>
</dbReference>
<organism evidence="9 10">
    <name type="scientific">Paenibacillus aestuarii</name>
    <dbReference type="NCBI Taxonomy" id="516965"/>
    <lineage>
        <taxon>Bacteria</taxon>
        <taxon>Bacillati</taxon>
        <taxon>Bacillota</taxon>
        <taxon>Bacilli</taxon>
        <taxon>Bacillales</taxon>
        <taxon>Paenibacillaceae</taxon>
        <taxon>Paenibacillus</taxon>
    </lineage>
</organism>
<accession>A0ABW0KAN1</accession>
<dbReference type="RefSeq" id="WP_377525359.1">
    <property type="nucleotide sequence ID" value="NZ_JAQFVF010000080.1"/>
</dbReference>
<dbReference type="Gene3D" id="1.10.3720.10">
    <property type="entry name" value="MetI-like"/>
    <property type="match status" value="1"/>
</dbReference>
<comment type="caution">
    <text evidence="9">The sequence shown here is derived from an EMBL/GenBank/DDBJ whole genome shotgun (WGS) entry which is preliminary data.</text>
</comment>
<dbReference type="PROSITE" id="PS50928">
    <property type="entry name" value="ABC_TM1"/>
    <property type="match status" value="1"/>
</dbReference>
<evidence type="ECO:0000313" key="9">
    <source>
        <dbReference type="EMBL" id="MFC5449921.1"/>
    </source>
</evidence>
<keyword evidence="10" id="KW-1185">Reference proteome</keyword>
<comment type="subcellular location">
    <subcellularLocation>
        <location evidence="1 7">Cell membrane</location>
        <topology evidence="1 7">Multi-pass membrane protein</topology>
    </subcellularLocation>
</comment>
<feature type="transmembrane region" description="Helical" evidence="7">
    <location>
        <begin position="27"/>
        <end position="48"/>
    </location>
</feature>
<feature type="domain" description="ABC transmembrane type-1" evidence="8">
    <location>
        <begin position="91"/>
        <end position="275"/>
    </location>
</feature>
<dbReference type="Pfam" id="PF00528">
    <property type="entry name" value="BPD_transp_1"/>
    <property type="match status" value="1"/>
</dbReference>
<evidence type="ECO:0000256" key="1">
    <source>
        <dbReference type="ARBA" id="ARBA00004651"/>
    </source>
</evidence>
<dbReference type="InterPro" id="IPR050366">
    <property type="entry name" value="BP-dependent_transpt_permease"/>
</dbReference>
<dbReference type="InterPro" id="IPR000515">
    <property type="entry name" value="MetI-like"/>
</dbReference>
<name>A0ABW0KAN1_9BACL</name>
<reference evidence="10" key="1">
    <citation type="journal article" date="2019" name="Int. J. Syst. Evol. Microbiol.">
        <title>The Global Catalogue of Microorganisms (GCM) 10K type strain sequencing project: providing services to taxonomists for standard genome sequencing and annotation.</title>
        <authorList>
            <consortium name="The Broad Institute Genomics Platform"/>
            <consortium name="The Broad Institute Genome Sequencing Center for Infectious Disease"/>
            <person name="Wu L."/>
            <person name="Ma J."/>
        </authorList>
    </citation>
    <scope>NUCLEOTIDE SEQUENCE [LARGE SCALE GENOMIC DNA]</scope>
    <source>
        <strain evidence="10">KACC 11904</strain>
    </source>
</reference>
<dbReference type="InterPro" id="IPR025966">
    <property type="entry name" value="OppC_N"/>
</dbReference>
<proteinExistence type="inferred from homology"/>
<keyword evidence="2 7" id="KW-0813">Transport</keyword>
<dbReference type="PANTHER" id="PTHR43386">
    <property type="entry name" value="OLIGOPEPTIDE TRANSPORT SYSTEM PERMEASE PROTEIN APPC"/>
    <property type="match status" value="1"/>
</dbReference>
<evidence type="ECO:0000256" key="7">
    <source>
        <dbReference type="RuleBase" id="RU363032"/>
    </source>
</evidence>
<protein>
    <submittedName>
        <fullName evidence="9">ABC transporter permease</fullName>
    </submittedName>
</protein>
<evidence type="ECO:0000256" key="2">
    <source>
        <dbReference type="ARBA" id="ARBA00022448"/>
    </source>
</evidence>
<dbReference type="EMBL" id="JBHSMJ010000022">
    <property type="protein sequence ID" value="MFC5449921.1"/>
    <property type="molecule type" value="Genomic_DNA"/>
</dbReference>
<dbReference type="PANTHER" id="PTHR43386:SF1">
    <property type="entry name" value="D,D-DIPEPTIDE TRANSPORT SYSTEM PERMEASE PROTEIN DDPC-RELATED"/>
    <property type="match status" value="1"/>
</dbReference>
<evidence type="ECO:0000256" key="4">
    <source>
        <dbReference type="ARBA" id="ARBA00022692"/>
    </source>
</evidence>
<dbReference type="Pfam" id="PF12911">
    <property type="entry name" value="OppC_N"/>
    <property type="match status" value="1"/>
</dbReference>
<dbReference type="SUPFAM" id="SSF161098">
    <property type="entry name" value="MetI-like"/>
    <property type="match status" value="1"/>
</dbReference>
<evidence type="ECO:0000259" key="8">
    <source>
        <dbReference type="PROSITE" id="PS50928"/>
    </source>
</evidence>
<keyword evidence="5 7" id="KW-1133">Transmembrane helix</keyword>
<dbReference type="CDD" id="cd06261">
    <property type="entry name" value="TM_PBP2"/>
    <property type="match status" value="1"/>
</dbReference>
<comment type="similarity">
    <text evidence="7">Belongs to the binding-protein-dependent transport system permease family.</text>
</comment>